<evidence type="ECO:0000313" key="3">
    <source>
        <dbReference type="Proteomes" id="UP000283701"/>
    </source>
</evidence>
<dbReference type="PANTHER" id="PTHR43861">
    <property type="entry name" value="TRANS-ACONITATE 2-METHYLTRANSFERASE-RELATED"/>
    <property type="match status" value="1"/>
</dbReference>
<proteinExistence type="predicted"/>
<evidence type="ECO:0000259" key="1">
    <source>
        <dbReference type="Pfam" id="PF08242"/>
    </source>
</evidence>
<dbReference type="AlphaFoldDB" id="A0A3R6HWN3"/>
<feature type="domain" description="Methyltransferase type 12" evidence="1">
    <location>
        <begin position="69"/>
        <end position="161"/>
    </location>
</feature>
<reference evidence="2 3" key="1">
    <citation type="submission" date="2018-08" db="EMBL/GenBank/DDBJ databases">
        <title>A genome reference for cultivated species of the human gut microbiota.</title>
        <authorList>
            <person name="Zou Y."/>
            <person name="Xue W."/>
            <person name="Luo G."/>
        </authorList>
    </citation>
    <scope>NUCLEOTIDE SEQUENCE [LARGE SCALE GENOMIC DNA]</scope>
    <source>
        <strain evidence="2 3">AM23-23AC</strain>
    </source>
</reference>
<comment type="caution">
    <text evidence="2">The sequence shown here is derived from an EMBL/GenBank/DDBJ whole genome shotgun (WGS) entry which is preliminary data.</text>
</comment>
<dbReference type="EMBL" id="QRHP01000002">
    <property type="protein sequence ID" value="RHF86777.1"/>
    <property type="molecule type" value="Genomic_DNA"/>
</dbReference>
<dbReference type="SUPFAM" id="SSF53335">
    <property type="entry name" value="S-adenosyl-L-methionine-dependent methyltransferases"/>
    <property type="match status" value="1"/>
</dbReference>
<dbReference type="GO" id="GO:0032259">
    <property type="term" value="P:methylation"/>
    <property type="evidence" value="ECO:0007669"/>
    <property type="project" value="UniProtKB-KW"/>
</dbReference>
<dbReference type="Proteomes" id="UP000283701">
    <property type="component" value="Unassembled WGS sequence"/>
</dbReference>
<dbReference type="CDD" id="cd02440">
    <property type="entry name" value="AdoMet_MTases"/>
    <property type="match status" value="1"/>
</dbReference>
<dbReference type="GO" id="GO:0008168">
    <property type="term" value="F:methyltransferase activity"/>
    <property type="evidence" value="ECO:0007669"/>
    <property type="project" value="UniProtKB-KW"/>
</dbReference>
<dbReference type="InterPro" id="IPR013217">
    <property type="entry name" value="Methyltransf_12"/>
</dbReference>
<name>A0A3R6HWN3_9FIRM</name>
<protein>
    <submittedName>
        <fullName evidence="2">Class I SAM-dependent methyltransferase</fullName>
    </submittedName>
</protein>
<accession>A0A3R6HWN3</accession>
<keyword evidence="2" id="KW-0808">Transferase</keyword>
<organism evidence="2 3">
    <name type="scientific">Roseburia inulinivorans</name>
    <dbReference type="NCBI Taxonomy" id="360807"/>
    <lineage>
        <taxon>Bacteria</taxon>
        <taxon>Bacillati</taxon>
        <taxon>Bacillota</taxon>
        <taxon>Clostridia</taxon>
        <taxon>Lachnospirales</taxon>
        <taxon>Lachnospiraceae</taxon>
        <taxon>Roseburia</taxon>
    </lineage>
</organism>
<dbReference type="PANTHER" id="PTHR43861:SF1">
    <property type="entry name" value="TRANS-ACONITATE 2-METHYLTRANSFERASE"/>
    <property type="match status" value="1"/>
</dbReference>
<dbReference type="Gene3D" id="3.40.50.150">
    <property type="entry name" value="Vaccinia Virus protein VP39"/>
    <property type="match status" value="1"/>
</dbReference>
<dbReference type="Pfam" id="PF08242">
    <property type="entry name" value="Methyltransf_12"/>
    <property type="match status" value="1"/>
</dbReference>
<evidence type="ECO:0000313" key="2">
    <source>
        <dbReference type="EMBL" id="RHF86777.1"/>
    </source>
</evidence>
<gene>
    <name evidence="2" type="ORF">DW654_04195</name>
</gene>
<dbReference type="InterPro" id="IPR029063">
    <property type="entry name" value="SAM-dependent_MTases_sf"/>
</dbReference>
<sequence>MKNKLRLGWDTNFNEGASMQKENRKYYEAYEDRYKTAHEKGVSWEQMKNTPIVMDIINRYHLHPEQSLLEIGCGEGRDSATVLENGFNLMATDISPEAINYCKKKMPDFESKFMVLDCLSSDLDMKFDFIYSIAVIHMFVLDEDRNGFYQFIHSHLKSDGIALICSMGDGKYEMQSDISNAFEIQEREHESGKMMVAGTSCRMVSFSTFENELLRNGLKIIEKGITSAMPNFNSLMYAVVQ</sequence>
<keyword evidence="2" id="KW-0489">Methyltransferase</keyword>